<name>A0A812D534_ACAPH</name>
<dbReference type="Gene3D" id="2.30.29.30">
    <property type="entry name" value="Pleckstrin-homology domain (PH domain)/Phosphotyrosine-binding domain (PTB)"/>
    <property type="match status" value="1"/>
</dbReference>
<dbReference type="PROSITE" id="PS50010">
    <property type="entry name" value="DH_2"/>
    <property type="match status" value="1"/>
</dbReference>
<evidence type="ECO:0000313" key="4">
    <source>
        <dbReference type="EMBL" id="CAE1286925.1"/>
    </source>
</evidence>
<dbReference type="PROSITE" id="PS00741">
    <property type="entry name" value="DH_1"/>
    <property type="match status" value="1"/>
</dbReference>
<dbReference type="InterPro" id="IPR001849">
    <property type="entry name" value="PH_domain"/>
</dbReference>
<evidence type="ECO:0000313" key="5">
    <source>
        <dbReference type="Proteomes" id="UP000597762"/>
    </source>
</evidence>
<dbReference type="EMBL" id="CAHIKZ030002443">
    <property type="protein sequence ID" value="CAE1286925.1"/>
    <property type="molecule type" value="Genomic_DNA"/>
</dbReference>
<dbReference type="GO" id="GO:0005085">
    <property type="term" value="F:guanyl-nucleotide exchange factor activity"/>
    <property type="evidence" value="ECO:0007669"/>
    <property type="project" value="InterPro"/>
</dbReference>
<dbReference type="Pfam" id="PF00621">
    <property type="entry name" value="RhoGEF"/>
    <property type="match status" value="1"/>
</dbReference>
<keyword evidence="5" id="KW-1185">Reference proteome</keyword>
<dbReference type="GO" id="GO:0035556">
    <property type="term" value="P:intracellular signal transduction"/>
    <property type="evidence" value="ECO:0007669"/>
    <property type="project" value="InterPro"/>
</dbReference>
<organism evidence="4 5">
    <name type="scientific">Acanthosepion pharaonis</name>
    <name type="common">Pharaoh cuttlefish</name>
    <name type="synonym">Sepia pharaonis</name>
    <dbReference type="NCBI Taxonomy" id="158019"/>
    <lineage>
        <taxon>Eukaryota</taxon>
        <taxon>Metazoa</taxon>
        <taxon>Spiralia</taxon>
        <taxon>Lophotrochozoa</taxon>
        <taxon>Mollusca</taxon>
        <taxon>Cephalopoda</taxon>
        <taxon>Coleoidea</taxon>
        <taxon>Decapodiformes</taxon>
        <taxon>Sepiida</taxon>
        <taxon>Sepiina</taxon>
        <taxon>Sepiidae</taxon>
        <taxon>Acanthosepion</taxon>
    </lineage>
</organism>
<gene>
    <name evidence="4" type="ORF">SPHA_46244</name>
</gene>
<dbReference type="SMART" id="SM00233">
    <property type="entry name" value="PH"/>
    <property type="match status" value="1"/>
</dbReference>
<evidence type="ECO:0000259" key="2">
    <source>
        <dbReference type="PROSITE" id="PS50003"/>
    </source>
</evidence>
<evidence type="ECO:0008006" key="6">
    <source>
        <dbReference type="Google" id="ProtNLM"/>
    </source>
</evidence>
<comment type="caution">
    <text evidence="4">The sequence shown here is derived from an EMBL/GenBank/DDBJ whole genome shotgun (WGS) entry which is preliminary data.</text>
</comment>
<accession>A0A812D534</accession>
<dbReference type="SMART" id="SM00325">
    <property type="entry name" value="RhoGEF"/>
    <property type="match status" value="1"/>
</dbReference>
<dbReference type="PROSITE" id="PS50003">
    <property type="entry name" value="PH_DOMAIN"/>
    <property type="match status" value="1"/>
</dbReference>
<dbReference type="OrthoDB" id="245697at2759"/>
<proteinExistence type="predicted"/>
<dbReference type="SUPFAM" id="SSF50729">
    <property type="entry name" value="PH domain-like"/>
    <property type="match status" value="1"/>
</dbReference>
<evidence type="ECO:0000259" key="3">
    <source>
        <dbReference type="PROSITE" id="PS50010"/>
    </source>
</evidence>
<protein>
    <recommendedName>
        <fullName evidence="6">Rho guanine nucleotide exchange factor 39</fullName>
    </recommendedName>
</protein>
<dbReference type="InterPro" id="IPR000219">
    <property type="entry name" value="DH_dom"/>
</dbReference>
<dbReference type="SUPFAM" id="SSF48065">
    <property type="entry name" value="DBL homology domain (DH-domain)"/>
    <property type="match status" value="1"/>
</dbReference>
<dbReference type="Proteomes" id="UP000597762">
    <property type="component" value="Unassembled WGS sequence"/>
</dbReference>
<dbReference type="PANTHER" id="PTHR12673">
    <property type="entry name" value="FACIOGENITAL DYSPLASIA PROTEIN"/>
    <property type="match status" value="1"/>
</dbReference>
<dbReference type="InterPro" id="IPR051092">
    <property type="entry name" value="FYVE_RhoGEF_PH"/>
</dbReference>
<sequence>MTCIFILTNQNQALPSVRSLLGTKFKSLILYVHSLGNYPSTSIMLSIRSRLQVLNEIARDEMSENPIKEDVAKQKAIQEAKREKRRRKIINEIFETEKTYLNHLDLIQNPRLYSMYANNHSQALTTLQEWLQKSSEFADFIQKQESLSDVNGLKLNALLITPVQRVPRYKLLLDDLLSQTLTNHHDYYSLQDATKQVSHIACHINEHIRQHENFQKMLSIQKSLGTAPKILSPGREFIKEGTLKKVARKGGGKSHDRMFFLFSDMLLYGKPKLLDTANSYTCSCVLPLRHCSVQRLFINNKKLEGGGMFQITCKEEILVLYSLDPDDVSSWVDALESAIRKLSENRSTLRKPSSNKVPLRGRTLRQKKSEKKNGRRNLQQTLQLFHDENAVSVSPEDSPLREEKAGQVPSQTSPAILQEQHVNLDISFKRKWEEEAQQLSVGEVSSQIALV</sequence>
<reference evidence="4" key="1">
    <citation type="submission" date="2021-01" db="EMBL/GenBank/DDBJ databases">
        <authorList>
            <person name="Li R."/>
            <person name="Bekaert M."/>
        </authorList>
    </citation>
    <scope>NUCLEOTIDE SEQUENCE</scope>
    <source>
        <strain evidence="4">Farmed</strain>
    </source>
</reference>
<feature type="compositionally biased region" description="Basic residues" evidence="1">
    <location>
        <begin position="362"/>
        <end position="375"/>
    </location>
</feature>
<dbReference type="Pfam" id="PF00169">
    <property type="entry name" value="PH"/>
    <property type="match status" value="1"/>
</dbReference>
<dbReference type="Gene3D" id="1.20.900.10">
    <property type="entry name" value="Dbl homology (DH) domain"/>
    <property type="match status" value="2"/>
</dbReference>
<dbReference type="GO" id="GO:0005737">
    <property type="term" value="C:cytoplasm"/>
    <property type="evidence" value="ECO:0007669"/>
    <property type="project" value="TreeGrafter"/>
</dbReference>
<feature type="region of interest" description="Disordered" evidence="1">
    <location>
        <begin position="389"/>
        <end position="414"/>
    </location>
</feature>
<feature type="domain" description="DH" evidence="3">
    <location>
        <begin position="29"/>
        <end position="207"/>
    </location>
</feature>
<dbReference type="InterPro" id="IPR035899">
    <property type="entry name" value="DBL_dom_sf"/>
</dbReference>
<dbReference type="AlphaFoldDB" id="A0A812D534"/>
<dbReference type="PANTHER" id="PTHR12673:SF159">
    <property type="entry name" value="LD03170P"/>
    <property type="match status" value="1"/>
</dbReference>
<dbReference type="InterPro" id="IPR011993">
    <property type="entry name" value="PH-like_dom_sf"/>
</dbReference>
<dbReference type="InterPro" id="IPR001331">
    <property type="entry name" value="GDS_CDC24_CS"/>
</dbReference>
<feature type="region of interest" description="Disordered" evidence="1">
    <location>
        <begin position="345"/>
        <end position="377"/>
    </location>
</feature>
<evidence type="ECO:0000256" key="1">
    <source>
        <dbReference type="SAM" id="MobiDB-lite"/>
    </source>
</evidence>
<feature type="domain" description="PH" evidence="2">
    <location>
        <begin position="236"/>
        <end position="340"/>
    </location>
</feature>